<feature type="region of interest" description="Disordered" evidence="1">
    <location>
        <begin position="222"/>
        <end position="243"/>
    </location>
</feature>
<feature type="transmembrane region" description="Helical" evidence="2">
    <location>
        <begin position="25"/>
        <end position="42"/>
    </location>
</feature>
<dbReference type="EMBL" id="KV419398">
    <property type="protein sequence ID" value="KZS96738.1"/>
    <property type="molecule type" value="Genomic_DNA"/>
</dbReference>
<dbReference type="Proteomes" id="UP000076722">
    <property type="component" value="Unassembled WGS sequence"/>
</dbReference>
<protein>
    <submittedName>
        <fullName evidence="3">Uncharacterized protein</fullName>
    </submittedName>
</protein>
<feature type="region of interest" description="Disordered" evidence="1">
    <location>
        <begin position="138"/>
        <end position="164"/>
    </location>
</feature>
<evidence type="ECO:0000256" key="1">
    <source>
        <dbReference type="SAM" id="MobiDB-lite"/>
    </source>
</evidence>
<keyword evidence="2" id="KW-0472">Membrane</keyword>
<dbReference type="AlphaFoldDB" id="A0A164YAK1"/>
<reference evidence="3 4" key="1">
    <citation type="journal article" date="2016" name="Mol. Biol. Evol.">
        <title>Comparative Genomics of Early-Diverging Mushroom-Forming Fungi Provides Insights into the Origins of Lignocellulose Decay Capabilities.</title>
        <authorList>
            <person name="Nagy L.G."/>
            <person name="Riley R."/>
            <person name="Tritt A."/>
            <person name="Adam C."/>
            <person name="Daum C."/>
            <person name="Floudas D."/>
            <person name="Sun H."/>
            <person name="Yadav J.S."/>
            <person name="Pangilinan J."/>
            <person name="Larsson K.H."/>
            <person name="Matsuura K."/>
            <person name="Barry K."/>
            <person name="Labutti K."/>
            <person name="Kuo R."/>
            <person name="Ohm R.A."/>
            <person name="Bhattacharya S.S."/>
            <person name="Shirouzu T."/>
            <person name="Yoshinaga Y."/>
            <person name="Martin F.M."/>
            <person name="Grigoriev I.V."/>
            <person name="Hibbett D.S."/>
        </authorList>
    </citation>
    <scope>NUCLEOTIDE SEQUENCE [LARGE SCALE GENOMIC DNA]</scope>
    <source>
        <strain evidence="3 4">HHB9708</strain>
    </source>
</reference>
<keyword evidence="2" id="KW-1133">Transmembrane helix</keyword>
<accession>A0A164YAK1</accession>
<gene>
    <name evidence="3" type="ORF">SISNIDRAFT_482532</name>
</gene>
<proteinExistence type="predicted"/>
<evidence type="ECO:0000313" key="4">
    <source>
        <dbReference type="Proteomes" id="UP000076722"/>
    </source>
</evidence>
<keyword evidence="4" id="KW-1185">Reference proteome</keyword>
<name>A0A164YAK1_9AGAM</name>
<keyword evidence="2" id="KW-0812">Transmembrane</keyword>
<evidence type="ECO:0000313" key="3">
    <source>
        <dbReference type="EMBL" id="KZS96738.1"/>
    </source>
</evidence>
<organism evidence="3 4">
    <name type="scientific">Sistotremastrum niveocremeum HHB9708</name>
    <dbReference type="NCBI Taxonomy" id="1314777"/>
    <lineage>
        <taxon>Eukaryota</taxon>
        <taxon>Fungi</taxon>
        <taxon>Dikarya</taxon>
        <taxon>Basidiomycota</taxon>
        <taxon>Agaricomycotina</taxon>
        <taxon>Agaricomycetes</taxon>
        <taxon>Sistotremastrales</taxon>
        <taxon>Sistotremastraceae</taxon>
        <taxon>Sertulicium</taxon>
        <taxon>Sertulicium niveocremeum</taxon>
    </lineage>
</organism>
<evidence type="ECO:0000256" key="2">
    <source>
        <dbReference type="SAM" id="Phobius"/>
    </source>
</evidence>
<feature type="transmembrane region" description="Helical" evidence="2">
    <location>
        <begin position="80"/>
        <end position="100"/>
    </location>
</feature>
<sequence>MALAFHASFFQPVLGMASPTNSLYILYFVTFVVIFAIFIPRRETRLSHIESRGVRPNRRDDVLAVLDKAAVQLKIHLVVFLYRFITGLLLAFFCILNLAVPDHPSTSAGSICMVISPCDVIWDYLTFLALSDKQVRNPFTDTESSESETTTAIADETDSSGKTATPNLIATIDLPRRRAVSFAVDPVIVRSTRPRSYPQPRRSPTAPLTYIAFPTTGDTWPTVSPPIVTAPVRPRPRTMSFSKGGMNYEESLMARLMARNASGTFVLATTRDEI</sequence>